<feature type="transmembrane region" description="Helical" evidence="11">
    <location>
        <begin position="339"/>
        <end position="361"/>
    </location>
</feature>
<evidence type="ECO:0000256" key="10">
    <source>
        <dbReference type="ARBA" id="ARBA00023303"/>
    </source>
</evidence>
<dbReference type="InterPro" id="IPR004878">
    <property type="entry name" value="Otopetrin"/>
</dbReference>
<keyword evidence="3" id="KW-0813">Transport</keyword>
<reference evidence="12 13" key="1">
    <citation type="journal article" date="2022" name="Allergy">
        <title>Genome assembly and annotation of Periplaneta americana reveal a comprehensive cockroach allergen profile.</title>
        <authorList>
            <person name="Wang L."/>
            <person name="Xiong Q."/>
            <person name="Saelim N."/>
            <person name="Wang L."/>
            <person name="Nong W."/>
            <person name="Wan A.T."/>
            <person name="Shi M."/>
            <person name="Liu X."/>
            <person name="Cao Q."/>
            <person name="Hui J.H.L."/>
            <person name="Sookrung N."/>
            <person name="Leung T.F."/>
            <person name="Tungtrongchitr A."/>
            <person name="Tsui S.K.W."/>
        </authorList>
    </citation>
    <scope>NUCLEOTIDE SEQUENCE [LARGE SCALE GENOMIC DNA]</scope>
    <source>
        <strain evidence="12">PWHHKU_190912</strain>
    </source>
</reference>
<feature type="transmembrane region" description="Helical" evidence="11">
    <location>
        <begin position="311"/>
        <end position="333"/>
    </location>
</feature>
<keyword evidence="8" id="KW-0406">Ion transport</keyword>
<keyword evidence="5 11" id="KW-0812">Transmembrane</keyword>
<keyword evidence="6" id="KW-0375">Hydrogen ion transport</keyword>
<keyword evidence="10" id="KW-0407">Ion channel</keyword>
<feature type="transmembrane region" description="Helical" evidence="11">
    <location>
        <begin position="382"/>
        <end position="399"/>
    </location>
</feature>
<evidence type="ECO:0000256" key="2">
    <source>
        <dbReference type="ARBA" id="ARBA00006513"/>
    </source>
</evidence>
<comment type="caution">
    <text evidence="12">The sequence shown here is derived from an EMBL/GenBank/DDBJ whole genome shotgun (WGS) entry which is preliminary data.</text>
</comment>
<keyword evidence="13" id="KW-1185">Reference proteome</keyword>
<dbReference type="EMBL" id="JAJSOF020000017">
    <property type="protein sequence ID" value="KAJ4439620.1"/>
    <property type="molecule type" value="Genomic_DNA"/>
</dbReference>
<keyword evidence="9 11" id="KW-0472">Membrane</keyword>
<comment type="subcellular location">
    <subcellularLocation>
        <location evidence="1">Cell membrane</location>
        <topology evidence="1">Multi-pass membrane protein</topology>
    </subcellularLocation>
</comment>
<dbReference type="Proteomes" id="UP001148838">
    <property type="component" value="Unassembled WGS sequence"/>
</dbReference>
<evidence type="ECO:0000256" key="4">
    <source>
        <dbReference type="ARBA" id="ARBA00022475"/>
    </source>
</evidence>
<evidence type="ECO:0000256" key="9">
    <source>
        <dbReference type="ARBA" id="ARBA00023136"/>
    </source>
</evidence>
<feature type="transmembrane region" description="Helical" evidence="11">
    <location>
        <begin position="237"/>
        <end position="257"/>
    </location>
</feature>
<feature type="transmembrane region" description="Helical" evidence="11">
    <location>
        <begin position="48"/>
        <end position="69"/>
    </location>
</feature>
<feature type="transmembrane region" description="Helical" evidence="11">
    <location>
        <begin position="419"/>
        <end position="442"/>
    </location>
</feature>
<keyword evidence="7 11" id="KW-1133">Transmembrane helix</keyword>
<evidence type="ECO:0000313" key="13">
    <source>
        <dbReference type="Proteomes" id="UP001148838"/>
    </source>
</evidence>
<evidence type="ECO:0000256" key="8">
    <source>
        <dbReference type="ARBA" id="ARBA00023065"/>
    </source>
</evidence>
<keyword evidence="4" id="KW-1003">Cell membrane</keyword>
<dbReference type="Pfam" id="PF03189">
    <property type="entry name" value="Otopetrin"/>
    <property type="match status" value="1"/>
</dbReference>
<organism evidence="12 13">
    <name type="scientific">Periplaneta americana</name>
    <name type="common">American cockroach</name>
    <name type="synonym">Blatta americana</name>
    <dbReference type="NCBI Taxonomy" id="6978"/>
    <lineage>
        <taxon>Eukaryota</taxon>
        <taxon>Metazoa</taxon>
        <taxon>Ecdysozoa</taxon>
        <taxon>Arthropoda</taxon>
        <taxon>Hexapoda</taxon>
        <taxon>Insecta</taxon>
        <taxon>Pterygota</taxon>
        <taxon>Neoptera</taxon>
        <taxon>Polyneoptera</taxon>
        <taxon>Dictyoptera</taxon>
        <taxon>Blattodea</taxon>
        <taxon>Blattoidea</taxon>
        <taxon>Blattidae</taxon>
        <taxon>Blattinae</taxon>
        <taxon>Periplaneta</taxon>
    </lineage>
</organism>
<evidence type="ECO:0000256" key="6">
    <source>
        <dbReference type="ARBA" id="ARBA00022781"/>
    </source>
</evidence>
<dbReference type="PANTHER" id="PTHR21522">
    <property type="entry name" value="PROTON CHANNEL OTOP"/>
    <property type="match status" value="1"/>
</dbReference>
<evidence type="ECO:0000256" key="7">
    <source>
        <dbReference type="ARBA" id="ARBA00022989"/>
    </source>
</evidence>
<protein>
    <submittedName>
        <fullName evidence="12">Uncharacterized protein</fullName>
    </submittedName>
</protein>
<feature type="transmembrane region" description="Helical" evidence="11">
    <location>
        <begin position="269"/>
        <end position="290"/>
    </location>
</feature>
<evidence type="ECO:0000256" key="5">
    <source>
        <dbReference type="ARBA" id="ARBA00022692"/>
    </source>
</evidence>
<gene>
    <name evidence="12" type="ORF">ANN_07748</name>
</gene>
<proteinExistence type="inferred from homology"/>
<dbReference type="PANTHER" id="PTHR21522:SF30">
    <property type="entry name" value="GH01206P"/>
    <property type="match status" value="1"/>
</dbReference>
<name>A0ABQ8T1Q3_PERAM</name>
<evidence type="ECO:0000256" key="3">
    <source>
        <dbReference type="ARBA" id="ARBA00022448"/>
    </source>
</evidence>
<evidence type="ECO:0000313" key="12">
    <source>
        <dbReference type="EMBL" id="KAJ4439620.1"/>
    </source>
</evidence>
<evidence type="ECO:0000256" key="1">
    <source>
        <dbReference type="ARBA" id="ARBA00004651"/>
    </source>
</evidence>
<evidence type="ECO:0000256" key="11">
    <source>
        <dbReference type="SAM" id="Phobius"/>
    </source>
</evidence>
<accession>A0ABQ8T1Q3</accession>
<feature type="transmembrane region" description="Helical" evidence="11">
    <location>
        <begin position="12"/>
        <end position="28"/>
    </location>
</feature>
<sequence>MSRSDVVRYGSFYLRLGAIGFGIGSMVYSGLEFGQHFTRETDCDDDLLVIRSATRMLLTLVQIKFIFLNNKDMKMGRYMPVARFGLMHMIATNVCEWLYVLVEETKHEIVHLSHYNMSAHSDHVGHVEHAEHAEHNVTMHNATGLHRPRRSELSCSRTNIVGILVQNASSYLYPCTIEYSLICAVTLYEMWKHIKTEEPRHHARHVCRQGMGSGFSLGGLRSAHHFSVDCHSAHTGLFGGILVLVLTIISLALFFVLRQEARYLQLAELQARFCEMTLYILSGLAALACLRKLGMLPRDTQKSHGRGLDNSLLVISQAGMYVYCIFSIIGFYYAKDTEVPGGMITEIIAITQTTAQTFLVLSTTGRRCRSTEDKRRKPGRQLVTFLLVANAAMWMVNTLEKGHAMFRPSHLEFFGAWHWIVITHVSMPLAIFYRFHSTICLFEIWKSAYKLKSENH</sequence>
<comment type="similarity">
    <text evidence="2">Belongs to the otopetrin family.</text>
</comment>